<proteinExistence type="predicted"/>
<keyword evidence="2" id="KW-0238">DNA-binding</keyword>
<accession>A0A6M0ISR0</accession>
<name>A0A6M0ISR0_9BACT</name>
<dbReference type="PANTHER" id="PTHR43280">
    <property type="entry name" value="ARAC-FAMILY TRANSCRIPTIONAL REGULATOR"/>
    <property type="match status" value="1"/>
</dbReference>
<dbReference type="InterPro" id="IPR009057">
    <property type="entry name" value="Homeodomain-like_sf"/>
</dbReference>
<keyword evidence="6" id="KW-1185">Reference proteome</keyword>
<dbReference type="GO" id="GO:0003700">
    <property type="term" value="F:DNA-binding transcription factor activity"/>
    <property type="evidence" value="ECO:0007669"/>
    <property type="project" value="InterPro"/>
</dbReference>
<dbReference type="GO" id="GO:0043565">
    <property type="term" value="F:sequence-specific DNA binding"/>
    <property type="evidence" value="ECO:0007669"/>
    <property type="project" value="InterPro"/>
</dbReference>
<evidence type="ECO:0000256" key="1">
    <source>
        <dbReference type="ARBA" id="ARBA00023015"/>
    </source>
</evidence>
<dbReference type="SUPFAM" id="SSF46689">
    <property type="entry name" value="Homeodomain-like"/>
    <property type="match status" value="1"/>
</dbReference>
<sequence>MKRIPQFDGLYGEVSDQTGSSDRFCPPQAVVGVPGHQPDSEYLFSELLETRSHLFDWVIQPHVHPRLCQLFFVEMGRVDFSEATQKRQLTGPVVLLIPPTALHGLIYTPDTRGRILTLSDSLLDSLFPDTSPLKPMLGSVQCIQVFEEPYSAPVVGQLIAQIDEELFGDQPEKRTMLHLSLQRLFVILYRLWQQNQTMQNSPNNLPQHYFRQFQQRVRQVGTTHTITQYADDLAITPVHLNRICQAVAGKSASQFVQMHILDEARKYLTYTTYSVSEIAYLLHFEYPNYFARFFRKHMGVSPTQFREGQRAT</sequence>
<dbReference type="EMBL" id="JAAGNZ010000003">
    <property type="protein sequence ID" value="NEU70113.1"/>
    <property type="molecule type" value="Genomic_DNA"/>
</dbReference>
<dbReference type="Proteomes" id="UP000477386">
    <property type="component" value="Unassembled WGS sequence"/>
</dbReference>
<dbReference type="InterPro" id="IPR011051">
    <property type="entry name" value="RmlC_Cupin_sf"/>
</dbReference>
<evidence type="ECO:0000256" key="3">
    <source>
        <dbReference type="ARBA" id="ARBA00023163"/>
    </source>
</evidence>
<comment type="caution">
    <text evidence="5">The sequence shown here is derived from an EMBL/GenBank/DDBJ whole genome shotgun (WGS) entry which is preliminary data.</text>
</comment>
<reference evidence="5 6" key="1">
    <citation type="submission" date="2020-02" db="EMBL/GenBank/DDBJ databases">
        <title>Draft genome sequence of two Spirosoma agri KCTC 52727 and Spirosoma terrae KCTC 52035.</title>
        <authorList>
            <person name="Rojas J."/>
            <person name="Ambika Manirajan B."/>
            <person name="Ratering S."/>
            <person name="Suarez C."/>
            <person name="Schnell S."/>
        </authorList>
    </citation>
    <scope>NUCLEOTIDE SEQUENCE [LARGE SCALE GENOMIC DNA]</scope>
    <source>
        <strain evidence="5 6">KCTC 52727</strain>
    </source>
</reference>
<gene>
    <name evidence="5" type="ORF">GK091_24770</name>
</gene>
<keyword evidence="3" id="KW-0804">Transcription</keyword>
<dbReference type="PANTHER" id="PTHR43280:SF32">
    <property type="entry name" value="TRANSCRIPTIONAL REGULATORY PROTEIN"/>
    <property type="match status" value="1"/>
</dbReference>
<dbReference type="AlphaFoldDB" id="A0A6M0ISR0"/>
<dbReference type="InterPro" id="IPR003313">
    <property type="entry name" value="AraC-bd"/>
</dbReference>
<dbReference type="SMART" id="SM00342">
    <property type="entry name" value="HTH_ARAC"/>
    <property type="match status" value="1"/>
</dbReference>
<feature type="domain" description="HTH araC/xylS-type" evidence="4">
    <location>
        <begin position="207"/>
        <end position="308"/>
    </location>
</feature>
<dbReference type="Pfam" id="PF02311">
    <property type="entry name" value="AraC_binding"/>
    <property type="match status" value="1"/>
</dbReference>
<dbReference type="PROSITE" id="PS01124">
    <property type="entry name" value="HTH_ARAC_FAMILY_2"/>
    <property type="match status" value="1"/>
</dbReference>
<evidence type="ECO:0000259" key="4">
    <source>
        <dbReference type="PROSITE" id="PS01124"/>
    </source>
</evidence>
<evidence type="ECO:0000313" key="5">
    <source>
        <dbReference type="EMBL" id="NEU70113.1"/>
    </source>
</evidence>
<evidence type="ECO:0000256" key="2">
    <source>
        <dbReference type="ARBA" id="ARBA00023125"/>
    </source>
</evidence>
<dbReference type="SUPFAM" id="SSF51182">
    <property type="entry name" value="RmlC-like cupins"/>
    <property type="match status" value="1"/>
</dbReference>
<dbReference type="Pfam" id="PF12833">
    <property type="entry name" value="HTH_18"/>
    <property type="match status" value="1"/>
</dbReference>
<protein>
    <submittedName>
        <fullName evidence="5">Helix-turn-helix domain-containing protein</fullName>
    </submittedName>
</protein>
<keyword evidence="1" id="KW-0805">Transcription regulation</keyword>
<organism evidence="5 6">
    <name type="scientific">Spirosoma agri</name>
    <dbReference type="NCBI Taxonomy" id="1987381"/>
    <lineage>
        <taxon>Bacteria</taxon>
        <taxon>Pseudomonadati</taxon>
        <taxon>Bacteroidota</taxon>
        <taxon>Cytophagia</taxon>
        <taxon>Cytophagales</taxon>
        <taxon>Cytophagaceae</taxon>
        <taxon>Spirosoma</taxon>
    </lineage>
</organism>
<dbReference type="RefSeq" id="WP_164043300.1">
    <property type="nucleotide sequence ID" value="NZ_JAAGNZ010000003.1"/>
</dbReference>
<dbReference type="InterPro" id="IPR018060">
    <property type="entry name" value="HTH_AraC"/>
</dbReference>
<dbReference type="Gene3D" id="1.10.10.60">
    <property type="entry name" value="Homeodomain-like"/>
    <property type="match status" value="1"/>
</dbReference>
<evidence type="ECO:0000313" key="6">
    <source>
        <dbReference type="Proteomes" id="UP000477386"/>
    </source>
</evidence>